<evidence type="ECO:0000313" key="1">
    <source>
        <dbReference type="EMBL" id="KAG5539078.1"/>
    </source>
</evidence>
<organism evidence="1 2">
    <name type="scientific">Rhododendron griersonianum</name>
    <dbReference type="NCBI Taxonomy" id="479676"/>
    <lineage>
        <taxon>Eukaryota</taxon>
        <taxon>Viridiplantae</taxon>
        <taxon>Streptophyta</taxon>
        <taxon>Embryophyta</taxon>
        <taxon>Tracheophyta</taxon>
        <taxon>Spermatophyta</taxon>
        <taxon>Magnoliopsida</taxon>
        <taxon>eudicotyledons</taxon>
        <taxon>Gunneridae</taxon>
        <taxon>Pentapetalae</taxon>
        <taxon>asterids</taxon>
        <taxon>Ericales</taxon>
        <taxon>Ericaceae</taxon>
        <taxon>Ericoideae</taxon>
        <taxon>Rhodoreae</taxon>
        <taxon>Rhododendron</taxon>
    </lineage>
</organism>
<name>A0AAV6JE74_9ERIC</name>
<keyword evidence="2" id="KW-1185">Reference proteome</keyword>
<proteinExistence type="predicted"/>
<reference evidence="1" key="1">
    <citation type="submission" date="2020-08" db="EMBL/GenBank/DDBJ databases">
        <title>Plant Genome Project.</title>
        <authorList>
            <person name="Zhang R.-G."/>
        </authorList>
    </citation>
    <scope>NUCLEOTIDE SEQUENCE</scope>
    <source>
        <strain evidence="1">WSP0</strain>
        <tissue evidence="1">Leaf</tissue>
    </source>
</reference>
<dbReference type="EMBL" id="JACTNZ010000007">
    <property type="protein sequence ID" value="KAG5539078.1"/>
    <property type="molecule type" value="Genomic_DNA"/>
</dbReference>
<dbReference type="AlphaFoldDB" id="A0AAV6JE74"/>
<protein>
    <submittedName>
        <fullName evidence="1">Uncharacterized protein</fullName>
    </submittedName>
</protein>
<comment type="caution">
    <text evidence="1">The sequence shown here is derived from an EMBL/GenBank/DDBJ whole genome shotgun (WGS) entry which is preliminary data.</text>
</comment>
<dbReference type="Proteomes" id="UP000823749">
    <property type="component" value="Chromosome 7"/>
</dbReference>
<gene>
    <name evidence="1" type="ORF">RHGRI_019582</name>
</gene>
<accession>A0AAV6JE74</accession>
<sequence>MLGGSCPLRRIKTPVANGGGYGAWFFYRGSSLTANSVSLGNLVVRLSGATQWAESVGISVYWACFRSCYF</sequence>
<evidence type="ECO:0000313" key="2">
    <source>
        <dbReference type="Proteomes" id="UP000823749"/>
    </source>
</evidence>